<gene>
    <name evidence="2" type="ORF">L3Y34_013176</name>
</gene>
<evidence type="ECO:0000256" key="1">
    <source>
        <dbReference type="SAM" id="MobiDB-lite"/>
    </source>
</evidence>
<evidence type="ECO:0000313" key="2">
    <source>
        <dbReference type="EMBL" id="ULT84314.1"/>
    </source>
</evidence>
<feature type="compositionally biased region" description="Polar residues" evidence="1">
    <location>
        <begin position="337"/>
        <end position="350"/>
    </location>
</feature>
<evidence type="ECO:0000313" key="3">
    <source>
        <dbReference type="Proteomes" id="UP000827892"/>
    </source>
</evidence>
<feature type="region of interest" description="Disordered" evidence="1">
    <location>
        <begin position="286"/>
        <end position="350"/>
    </location>
</feature>
<organism evidence="2 3">
    <name type="scientific">Caenorhabditis briggsae</name>
    <dbReference type="NCBI Taxonomy" id="6238"/>
    <lineage>
        <taxon>Eukaryota</taxon>
        <taxon>Metazoa</taxon>
        <taxon>Ecdysozoa</taxon>
        <taxon>Nematoda</taxon>
        <taxon>Chromadorea</taxon>
        <taxon>Rhabditida</taxon>
        <taxon>Rhabditina</taxon>
        <taxon>Rhabditomorpha</taxon>
        <taxon>Rhabditoidea</taxon>
        <taxon>Rhabditidae</taxon>
        <taxon>Peloderinae</taxon>
        <taxon>Caenorhabditis</taxon>
    </lineage>
</organism>
<name>A0AAE9A0M0_CAEBR</name>
<feature type="compositionally biased region" description="Acidic residues" evidence="1">
    <location>
        <begin position="376"/>
        <end position="391"/>
    </location>
</feature>
<accession>A0AAE9A0M0</accession>
<protein>
    <submittedName>
        <fullName evidence="2">Uncharacterized protein</fullName>
    </submittedName>
</protein>
<feature type="compositionally biased region" description="Low complexity" evidence="1">
    <location>
        <begin position="396"/>
        <end position="407"/>
    </location>
</feature>
<feature type="region of interest" description="Disordered" evidence="1">
    <location>
        <begin position="366"/>
        <end position="409"/>
    </location>
</feature>
<dbReference type="EMBL" id="CP090896">
    <property type="protein sequence ID" value="ULT84314.1"/>
    <property type="molecule type" value="Genomic_DNA"/>
</dbReference>
<reference evidence="2 3" key="1">
    <citation type="submission" date="2022-05" db="EMBL/GenBank/DDBJ databases">
        <title>Chromosome-level reference genomes for two strains of Caenorhabditis briggsae: an improved platform for comparative genomics.</title>
        <authorList>
            <person name="Stevens L."/>
            <person name="Andersen E.C."/>
        </authorList>
    </citation>
    <scope>NUCLEOTIDE SEQUENCE [LARGE SCALE GENOMIC DNA]</scope>
    <source>
        <strain evidence="2">QX1410_ONT</strain>
        <tissue evidence="2">Whole-organism</tissue>
    </source>
</reference>
<feature type="compositionally biased region" description="Basic and acidic residues" evidence="1">
    <location>
        <begin position="324"/>
        <end position="333"/>
    </location>
</feature>
<feature type="compositionally biased region" description="Basic and acidic residues" evidence="1">
    <location>
        <begin position="286"/>
        <end position="298"/>
    </location>
</feature>
<dbReference type="AlphaFoldDB" id="A0AAE9A0M0"/>
<dbReference type="Proteomes" id="UP000827892">
    <property type="component" value="Chromosome X"/>
</dbReference>
<proteinExistence type="predicted"/>
<feature type="compositionally biased region" description="Basic and acidic residues" evidence="1">
    <location>
        <begin position="366"/>
        <end position="375"/>
    </location>
</feature>
<sequence>MHLKLLGLPKANFVPSKKYLSVDMSANFMVCMRHCVLNNASKALDVQKNLEHEEEEEHVKGGILSKEGGAKYTSNIMWLYILPILSLLMNCQHSIASPAIKNPSSSADPFSTALDSFNSFWTSVIPKKPLSSTQPISNLLNFANIFSPSVPSKQTVPRSSVPRSSSIMNLSKNFWTPVIPNQPIAPSSAPPFSSALNSFGTFLKSLIPNKPLSSYPPISTALNLEKIFLPLTVFSPSRKQTNPPNSAPPVSTVLDSRKTLLNPVTKEQHILYATSEKPSILEEKEMVQKEQSDLDLHTTNHSLPTSADIETPAPTLSTFGLPQDMKDNTDGKEGSVATLSHSNSDNLMNTTIPELSESSILEEKEKYEEEMHKNEEEQEKTEEHEEEEEVQEEHSSTTIQPITSTTPDNDPIYDVSNVCEPNSQCYVSPKNCSSRCEVIYSVETGRSKIYVRQLFLGNIISLKTSSYVKNPYDIFSCFETAAYCLYGWEGHVLEYDFHRGSTVKPVGWDKMDNDKYVWTFNKTQPPVKVGKGDKLQFRIDPERDVVGGPFQELFLKSNE</sequence>